<reference evidence="5" key="2">
    <citation type="submission" date="2019-01" db="EMBL/GenBank/DDBJ databases">
        <title>Genome sequence of Desulfonema ishimotonii strain Tokyo 01.</title>
        <authorList>
            <person name="Fukui M."/>
        </authorList>
    </citation>
    <scope>NUCLEOTIDE SEQUENCE [LARGE SCALE GENOMIC DNA]</scope>
    <source>
        <strain evidence="5">Tokyo 01</strain>
    </source>
</reference>
<feature type="domain" description="Methyltransferase" evidence="3">
    <location>
        <begin position="302"/>
        <end position="417"/>
    </location>
</feature>
<organism evidence="4 5">
    <name type="scientific">Desulfonema ishimotonii</name>
    <dbReference type="NCBI Taxonomy" id="45657"/>
    <lineage>
        <taxon>Bacteria</taxon>
        <taxon>Pseudomonadati</taxon>
        <taxon>Thermodesulfobacteriota</taxon>
        <taxon>Desulfobacteria</taxon>
        <taxon>Desulfobacterales</taxon>
        <taxon>Desulfococcaceae</taxon>
        <taxon>Desulfonema</taxon>
    </lineage>
</organism>
<evidence type="ECO:0000259" key="2">
    <source>
        <dbReference type="Pfam" id="PF02663"/>
    </source>
</evidence>
<dbReference type="SUPFAM" id="SSF143555">
    <property type="entry name" value="FwdE-like"/>
    <property type="match status" value="1"/>
</dbReference>
<name>A0A401FRT9_9BACT</name>
<dbReference type="Pfam" id="PF13847">
    <property type="entry name" value="Methyltransf_31"/>
    <property type="match status" value="1"/>
</dbReference>
<evidence type="ECO:0000313" key="4">
    <source>
        <dbReference type="EMBL" id="GBC59675.1"/>
    </source>
</evidence>
<dbReference type="InterPro" id="IPR003814">
    <property type="entry name" value="FmdEsu_dom"/>
</dbReference>
<dbReference type="InterPro" id="IPR053194">
    <property type="entry name" value="tRNA_methyltr_O"/>
</dbReference>
<dbReference type="InterPro" id="IPR029063">
    <property type="entry name" value="SAM-dependent_MTases_sf"/>
</dbReference>
<dbReference type="PANTHER" id="PTHR39418">
    <property type="entry name" value="DEHYDROGENASE-RELATED"/>
    <property type="match status" value="1"/>
</dbReference>
<proteinExistence type="predicted"/>
<feature type="domain" description="Formylmethanofuran dehydrogenase subunit E" evidence="2">
    <location>
        <begin position="53"/>
        <end position="196"/>
    </location>
</feature>
<dbReference type="SUPFAM" id="SSF53335">
    <property type="entry name" value="S-adenosyl-L-methionine-dependent methyltransferases"/>
    <property type="match status" value="1"/>
</dbReference>
<dbReference type="CDD" id="cd02440">
    <property type="entry name" value="AdoMet_MTases"/>
    <property type="match status" value="1"/>
</dbReference>
<dbReference type="InterPro" id="IPR025714">
    <property type="entry name" value="Methyltranfer_dom"/>
</dbReference>
<gene>
    <name evidence="4" type="ORF">DENIS_0616</name>
</gene>
<dbReference type="Gene3D" id="3.40.50.150">
    <property type="entry name" value="Vaccinia Virus protein VP39"/>
    <property type="match status" value="1"/>
</dbReference>
<accession>A0A401FRT9</accession>
<feature type="region of interest" description="Disordered" evidence="1">
    <location>
        <begin position="1"/>
        <end position="23"/>
    </location>
</feature>
<dbReference type="PANTHER" id="PTHR39418:SF1">
    <property type="entry name" value="DEHYDROGENASE"/>
    <property type="match status" value="1"/>
</dbReference>
<evidence type="ECO:0000256" key="1">
    <source>
        <dbReference type="SAM" id="MobiDB-lite"/>
    </source>
</evidence>
<dbReference type="EMBL" id="BEXT01000001">
    <property type="protein sequence ID" value="GBC59675.1"/>
    <property type="molecule type" value="Genomic_DNA"/>
</dbReference>
<dbReference type="Proteomes" id="UP000288096">
    <property type="component" value="Unassembled WGS sequence"/>
</dbReference>
<feature type="region of interest" description="Disordered" evidence="1">
    <location>
        <begin position="260"/>
        <end position="287"/>
    </location>
</feature>
<dbReference type="Gene3D" id="3.30.1330.130">
    <property type="match status" value="1"/>
</dbReference>
<dbReference type="Pfam" id="PF02663">
    <property type="entry name" value="FmdE"/>
    <property type="match status" value="1"/>
</dbReference>
<comment type="caution">
    <text evidence="4">The sequence shown here is derived from an EMBL/GenBank/DDBJ whole genome shotgun (WGS) entry which is preliminary data.</text>
</comment>
<reference evidence="5" key="1">
    <citation type="submission" date="2017-11" db="EMBL/GenBank/DDBJ databases">
        <authorList>
            <person name="Watanabe M."/>
            <person name="Kojima H."/>
        </authorList>
    </citation>
    <scope>NUCLEOTIDE SEQUENCE [LARGE SCALE GENOMIC DNA]</scope>
    <source>
        <strain evidence="5">Tokyo 01</strain>
    </source>
</reference>
<sequence>MTLVETGDNGNPSSYSAAGAAGTEHLKHNPRKDMIQAIRDNDAIRCLVKTAEIHGHFCPGIALGVMASLCGLRQPEVAFAPSDGMEDLMAVVEINACFADGVQAVSGCTLGNNSLVYRDLGRTAVTFVRRGEKKGVRVRVRPDFRSRIEQAVPGFYPLMEKVVINRDGSAEENAAFMEKGWEAALFLVQLPFEEILITETVRPVLPDYAPVTRSVVCPGCGETVMATKVVAEGEGRSLCFMCAGSPYREVEGQGIVVRESRKRPSPDVCGHRSGHGQSNRGRGPSSFRMHDSDFVFSELGLKEGESLLDMGCGAGDYTIQASGIVGNSGTVYALDKWEEMIKGVVEEAGFQGIRNIKAITSDITGPLPIRDDCADVCLIATVLHILDPEQDKKPLFSEIRRVLKPGGRVAIIECKKEVRPFGPPVHMCLSPEEVEKMVTRHGFERIGFTDLGYNYMIQYRSE</sequence>
<dbReference type="AlphaFoldDB" id="A0A401FRT9"/>
<evidence type="ECO:0000313" key="5">
    <source>
        <dbReference type="Proteomes" id="UP000288096"/>
    </source>
</evidence>
<keyword evidence="5" id="KW-1185">Reference proteome</keyword>
<evidence type="ECO:0008006" key="6">
    <source>
        <dbReference type="Google" id="ProtNLM"/>
    </source>
</evidence>
<dbReference type="RefSeq" id="WP_208022501.1">
    <property type="nucleotide sequence ID" value="NZ_BEXT01000001.1"/>
</dbReference>
<protein>
    <recommendedName>
        <fullName evidence="6">Methyltransferase type 11</fullName>
    </recommendedName>
</protein>
<evidence type="ECO:0000259" key="3">
    <source>
        <dbReference type="Pfam" id="PF13847"/>
    </source>
</evidence>